<gene>
    <name evidence="2" type="ORF">GSLYS_00014879001</name>
</gene>
<feature type="compositionally biased region" description="Low complexity" evidence="1">
    <location>
        <begin position="352"/>
        <end position="403"/>
    </location>
</feature>
<evidence type="ECO:0000256" key="1">
    <source>
        <dbReference type="SAM" id="MobiDB-lite"/>
    </source>
</evidence>
<feature type="compositionally biased region" description="Polar residues" evidence="1">
    <location>
        <begin position="286"/>
        <end position="322"/>
    </location>
</feature>
<evidence type="ECO:0000313" key="2">
    <source>
        <dbReference type="EMBL" id="CAL1541266.1"/>
    </source>
</evidence>
<keyword evidence="3" id="KW-1185">Reference proteome</keyword>
<feature type="compositionally biased region" description="Low complexity" evidence="1">
    <location>
        <begin position="333"/>
        <end position="342"/>
    </location>
</feature>
<dbReference type="EMBL" id="CAXITT010000421">
    <property type="protein sequence ID" value="CAL1541266.1"/>
    <property type="molecule type" value="Genomic_DNA"/>
</dbReference>
<feature type="compositionally biased region" description="Low complexity" evidence="1">
    <location>
        <begin position="410"/>
        <end position="492"/>
    </location>
</feature>
<comment type="caution">
    <text evidence="2">The sequence shown here is derived from an EMBL/GenBank/DDBJ whole genome shotgun (WGS) entry which is preliminary data.</text>
</comment>
<accession>A0AAV2I3K3</accession>
<feature type="region of interest" description="Disordered" evidence="1">
    <location>
        <begin position="260"/>
        <end position="492"/>
    </location>
</feature>
<feature type="non-terminal residue" evidence="2">
    <location>
        <position position="492"/>
    </location>
</feature>
<evidence type="ECO:0000313" key="3">
    <source>
        <dbReference type="Proteomes" id="UP001497497"/>
    </source>
</evidence>
<name>A0AAV2I3K3_LYMST</name>
<sequence>GVLEIVLQSQFAPTLYEISFTIKNGVGLNFTLTIFVENGNLIVEQHQIREDPFTFSKKYMSYFDKITITTTATISLLSLVVCYEPEETITSTPFETTTPQEEVCPDGFSVLKPEFFGTGADNIFTPSRDPSSIEFEVKVTDKRVQQINVTSVTLKLYGILTVYVILTYKDGVTINNKFNVESEIVTYFPENGVEIQSIFFQLEVDENSQKYASAQYLNATGCIEVANCTLGYCKDVCLDTITDLCYSQCPPEYCFTTPTTTTSTIATPTQSTPSTQSTSESSRTPIFSSTTTLETRSTISLTSTQSASSTPGTTVMPGQTEYTLRPTPPVSPNIPVSSSTPTEITTSAPLETTTPQVTTPSTTTSTIATPPQSTPSTQSTSESPTTPIFSSTTTLGSTQSTTPPQSPNIPESSSTPRSTVTTSTTFETTTPKGTTATTTTSTIITPPEGTPGSPSTQGSISTPGSPSTPESLSTPGSPSTPESTPGSPSTPG</sequence>
<feature type="compositionally biased region" description="Low complexity" evidence="1">
    <location>
        <begin position="260"/>
        <end position="285"/>
    </location>
</feature>
<proteinExistence type="predicted"/>
<organism evidence="2 3">
    <name type="scientific">Lymnaea stagnalis</name>
    <name type="common">Great pond snail</name>
    <name type="synonym">Helix stagnalis</name>
    <dbReference type="NCBI Taxonomy" id="6523"/>
    <lineage>
        <taxon>Eukaryota</taxon>
        <taxon>Metazoa</taxon>
        <taxon>Spiralia</taxon>
        <taxon>Lophotrochozoa</taxon>
        <taxon>Mollusca</taxon>
        <taxon>Gastropoda</taxon>
        <taxon>Heterobranchia</taxon>
        <taxon>Euthyneura</taxon>
        <taxon>Panpulmonata</taxon>
        <taxon>Hygrophila</taxon>
        <taxon>Lymnaeoidea</taxon>
        <taxon>Lymnaeidae</taxon>
        <taxon>Lymnaea</taxon>
    </lineage>
</organism>
<dbReference type="AlphaFoldDB" id="A0AAV2I3K3"/>
<dbReference type="Proteomes" id="UP001497497">
    <property type="component" value="Unassembled WGS sequence"/>
</dbReference>
<protein>
    <submittedName>
        <fullName evidence="2">Uncharacterized protein</fullName>
    </submittedName>
</protein>
<reference evidence="2 3" key="1">
    <citation type="submission" date="2024-04" db="EMBL/GenBank/DDBJ databases">
        <authorList>
            <consortium name="Genoscope - CEA"/>
            <person name="William W."/>
        </authorList>
    </citation>
    <scope>NUCLEOTIDE SEQUENCE [LARGE SCALE GENOMIC DNA]</scope>
</reference>
<feature type="non-terminal residue" evidence="2">
    <location>
        <position position="1"/>
    </location>
</feature>